<evidence type="ECO:0000256" key="15">
    <source>
        <dbReference type="SAM" id="Phobius"/>
    </source>
</evidence>
<evidence type="ECO:0000256" key="1">
    <source>
        <dbReference type="ARBA" id="ARBA00004651"/>
    </source>
</evidence>
<evidence type="ECO:0000256" key="4">
    <source>
        <dbReference type="ARBA" id="ARBA00022475"/>
    </source>
</evidence>
<dbReference type="SFLD" id="SFLDF00027">
    <property type="entry name" value="p-type_atpase"/>
    <property type="match status" value="1"/>
</dbReference>
<evidence type="ECO:0000256" key="7">
    <source>
        <dbReference type="ARBA" id="ARBA00022723"/>
    </source>
</evidence>
<comment type="caution">
    <text evidence="17">The sequence shown here is derived from an EMBL/GenBank/DDBJ whole genome shotgun (WGS) entry which is preliminary data.</text>
</comment>
<dbReference type="InterPro" id="IPR023299">
    <property type="entry name" value="ATPase_P-typ_cyto_dom_N"/>
</dbReference>
<dbReference type="GO" id="GO:0005886">
    <property type="term" value="C:plasma membrane"/>
    <property type="evidence" value="ECO:0007669"/>
    <property type="project" value="UniProtKB-SubCell"/>
</dbReference>
<evidence type="ECO:0000313" key="17">
    <source>
        <dbReference type="EMBL" id="HIT85515.1"/>
    </source>
</evidence>
<keyword evidence="4" id="KW-1003">Cell membrane</keyword>
<organism evidence="17 18">
    <name type="scientific">Candidatus Ornithomonoglobus intestinigallinarum</name>
    <dbReference type="NCBI Taxonomy" id="2840894"/>
    <lineage>
        <taxon>Bacteria</taxon>
        <taxon>Bacillati</taxon>
        <taxon>Bacillota</taxon>
        <taxon>Clostridia</taxon>
        <taxon>Candidatus Ornithomonoglobus</taxon>
    </lineage>
</organism>
<dbReference type="InterPro" id="IPR018303">
    <property type="entry name" value="ATPase_P-typ_P_site"/>
</dbReference>
<comment type="catalytic activity">
    <reaction evidence="14">
        <text>Ca(2+)(in) + ATP + H2O = Ca(2+)(out) + ADP + phosphate + H(+)</text>
        <dbReference type="Rhea" id="RHEA:18105"/>
        <dbReference type="ChEBI" id="CHEBI:15377"/>
        <dbReference type="ChEBI" id="CHEBI:15378"/>
        <dbReference type="ChEBI" id="CHEBI:29108"/>
        <dbReference type="ChEBI" id="CHEBI:30616"/>
        <dbReference type="ChEBI" id="CHEBI:43474"/>
        <dbReference type="ChEBI" id="CHEBI:456216"/>
        <dbReference type="EC" id="7.2.2.10"/>
    </reaction>
</comment>
<dbReference type="InterPro" id="IPR044492">
    <property type="entry name" value="P_typ_ATPase_HD_dom"/>
</dbReference>
<comment type="similarity">
    <text evidence="2">Belongs to the cation transport ATPase (P-type) (TC 3.A.3) family. Type IIA subfamily.</text>
</comment>
<feature type="transmembrane region" description="Helical" evidence="15">
    <location>
        <begin position="94"/>
        <end position="113"/>
    </location>
</feature>
<dbReference type="PRINTS" id="PR00119">
    <property type="entry name" value="CATATPASE"/>
</dbReference>
<dbReference type="Gene3D" id="2.70.150.10">
    <property type="entry name" value="Calcium-transporting ATPase, cytoplasmic transduction domain A"/>
    <property type="match status" value="1"/>
</dbReference>
<dbReference type="Proteomes" id="UP000824165">
    <property type="component" value="Unassembled WGS sequence"/>
</dbReference>
<dbReference type="SMART" id="SM00831">
    <property type="entry name" value="Cation_ATPase_N"/>
    <property type="match status" value="1"/>
</dbReference>
<evidence type="ECO:0000256" key="14">
    <source>
        <dbReference type="ARBA" id="ARBA00048694"/>
    </source>
</evidence>
<dbReference type="GO" id="GO:0016887">
    <property type="term" value="F:ATP hydrolysis activity"/>
    <property type="evidence" value="ECO:0007669"/>
    <property type="project" value="InterPro"/>
</dbReference>
<keyword evidence="13 15" id="KW-0472">Membrane</keyword>
<dbReference type="PANTHER" id="PTHR24093:SF506">
    <property type="entry name" value="CATION-TRANSPORTING ATPASE PMA1"/>
    <property type="match status" value="1"/>
</dbReference>
<dbReference type="Pfam" id="PF00690">
    <property type="entry name" value="Cation_ATPase_N"/>
    <property type="match status" value="1"/>
</dbReference>
<keyword evidence="10" id="KW-0460">Magnesium</keyword>
<dbReference type="AlphaFoldDB" id="A0A9D1KQB2"/>
<evidence type="ECO:0000259" key="16">
    <source>
        <dbReference type="SMART" id="SM00831"/>
    </source>
</evidence>
<keyword evidence="5" id="KW-0109">Calcium transport</keyword>
<dbReference type="FunFam" id="3.40.50.1000:FF:000028">
    <property type="entry name" value="Calcium-transporting P-type ATPase, putative"/>
    <property type="match status" value="1"/>
</dbReference>
<keyword evidence="8" id="KW-0547">Nucleotide-binding</keyword>
<dbReference type="Gene3D" id="1.20.1110.10">
    <property type="entry name" value="Calcium-transporting ATPase, transmembrane domain"/>
    <property type="match status" value="2"/>
</dbReference>
<dbReference type="NCBIfam" id="TIGR01494">
    <property type="entry name" value="ATPase_P-type"/>
    <property type="match status" value="2"/>
</dbReference>
<dbReference type="InterPro" id="IPR001757">
    <property type="entry name" value="P_typ_ATPase"/>
</dbReference>
<evidence type="ECO:0000313" key="18">
    <source>
        <dbReference type="Proteomes" id="UP000824165"/>
    </source>
</evidence>
<name>A0A9D1KQB2_9FIRM</name>
<dbReference type="SFLD" id="SFLDS00003">
    <property type="entry name" value="Haloacid_Dehalogenase"/>
    <property type="match status" value="1"/>
</dbReference>
<dbReference type="InterPro" id="IPR023214">
    <property type="entry name" value="HAD_sf"/>
</dbReference>
<keyword evidence="5" id="KW-0813">Transport</keyword>
<evidence type="ECO:0000256" key="5">
    <source>
        <dbReference type="ARBA" id="ARBA00022568"/>
    </source>
</evidence>
<sequence>MKGNGGKKNVFEEFYTGTIRETERAVRTNVREGLTGEEAKRRLAEHGENVLAERRRKTAVSRFFAQFNDFLIILLLIAAGVSYFTSLMEGNGDIWEPVIILAIVVLNAVLGTVQESRAQRSLDALKRMSSPHSRVVRDGKEISIDSRGLCVGDIVRFSAGDVISADCRLVSSNGLLVDESALTGESHPIEKDSEAVYSRPTAVGDRRNMVFSSTSVLGGKGTGIVVKTGMDTEVGEIAAMLSEENDTETPLKAKLAEAGKTLGIAALSVCFAVFIIGLFLKLDPLDMFMTAVSLAVAAIPEGLPAIVTIMLAIGVMKLSRQNAIVRSLPSVETLGGADVICSDKTGTLTQNKMKVTSVYSKDRLLTLRLAALCCNETPDPTDAAVLAKAESERVDLNALEEKYRRAGEIPFSSQRKRLTVLRRSAAGGRVIVKGALEYILPSCTEAATASGTTALSRAERKKILDENEKMTSNALRVIAVAYRDGEALKEERLVFAGLLGIEDPPRPEAEEAVRVCKRAGIIPVMITGDHTGTAASVARRVGMLGGEKLMTGAELDKTSDEELAEKIREYRVFSRVTPSHKVRIVKAWQANGCTVAMTGDGVNDAPALSAADIGCSMGRSGTEVAKNASDMILTDDNFATIVSAVRVGRGIFENIQKAVKFLVSSNIGEILTVFGGILLSGAPPLSAIQLLWVNLVTDSLPAIALGMDPTDDSVMDGPSKTKKLFSKGLWRAVAAEGLMIGALALLAFSIGKNVFGNVRTGGTMAFAVLSLSQLVHAFNMRSEGSAIKAGLFKNKYLVLSFFAGLVLEAGVISFPPAAAVFGVGALSAAQWAVTAALSLAPLVIVEAQKALTNKQ</sequence>
<feature type="transmembrane region" description="Helical" evidence="15">
    <location>
        <begin position="796"/>
        <end position="814"/>
    </location>
</feature>
<evidence type="ECO:0000256" key="3">
    <source>
        <dbReference type="ARBA" id="ARBA00012790"/>
    </source>
</evidence>
<dbReference type="SFLD" id="SFLDG00002">
    <property type="entry name" value="C1.7:_P-type_atpase_like"/>
    <property type="match status" value="1"/>
</dbReference>
<dbReference type="GO" id="GO:0005388">
    <property type="term" value="F:P-type calcium transporter activity"/>
    <property type="evidence" value="ECO:0007669"/>
    <property type="project" value="UniProtKB-EC"/>
</dbReference>
<feature type="transmembrane region" description="Helical" evidence="15">
    <location>
        <begin position="63"/>
        <end position="88"/>
    </location>
</feature>
<keyword evidence="12 15" id="KW-1133">Transmembrane helix</keyword>
<evidence type="ECO:0000256" key="12">
    <source>
        <dbReference type="ARBA" id="ARBA00022989"/>
    </source>
</evidence>
<dbReference type="EC" id="7.2.2.10" evidence="3"/>
<dbReference type="SUPFAM" id="SSF81665">
    <property type="entry name" value="Calcium ATPase, transmembrane domain M"/>
    <property type="match status" value="1"/>
</dbReference>
<dbReference type="PRINTS" id="PR00120">
    <property type="entry name" value="HATPASE"/>
</dbReference>
<accession>A0A9D1KQB2</accession>
<reference evidence="17" key="2">
    <citation type="journal article" date="2021" name="PeerJ">
        <title>Extensive microbial diversity within the chicken gut microbiome revealed by metagenomics and culture.</title>
        <authorList>
            <person name="Gilroy R."/>
            <person name="Ravi A."/>
            <person name="Getino M."/>
            <person name="Pursley I."/>
            <person name="Horton D.L."/>
            <person name="Alikhan N.F."/>
            <person name="Baker D."/>
            <person name="Gharbi K."/>
            <person name="Hall N."/>
            <person name="Watson M."/>
            <person name="Adriaenssens E.M."/>
            <person name="Foster-Nyarko E."/>
            <person name="Jarju S."/>
            <person name="Secka A."/>
            <person name="Antonio M."/>
            <person name="Oren A."/>
            <person name="Chaudhuri R.R."/>
            <person name="La Ragione R."/>
            <person name="Hildebrand F."/>
            <person name="Pallen M.J."/>
        </authorList>
    </citation>
    <scope>NUCLEOTIDE SEQUENCE</scope>
    <source>
        <strain evidence="17">CHK181-108</strain>
    </source>
</reference>
<evidence type="ECO:0000256" key="13">
    <source>
        <dbReference type="ARBA" id="ARBA00023136"/>
    </source>
</evidence>
<feature type="transmembrane region" description="Helical" evidence="15">
    <location>
        <begin position="261"/>
        <end position="280"/>
    </location>
</feature>
<feature type="transmembrane region" description="Helical" evidence="15">
    <location>
        <begin position="729"/>
        <end position="750"/>
    </location>
</feature>
<evidence type="ECO:0000256" key="8">
    <source>
        <dbReference type="ARBA" id="ARBA00022741"/>
    </source>
</evidence>
<keyword evidence="9" id="KW-0067">ATP-binding</keyword>
<keyword evidence="7" id="KW-0479">Metal-binding</keyword>
<dbReference type="InterPro" id="IPR008250">
    <property type="entry name" value="ATPase_P-typ_transduc_dom_A_sf"/>
</dbReference>
<dbReference type="FunFam" id="2.70.150.10:FF:000016">
    <property type="entry name" value="Calcium-transporting P-type ATPase putative"/>
    <property type="match status" value="1"/>
</dbReference>
<dbReference type="SUPFAM" id="SSF81653">
    <property type="entry name" value="Calcium ATPase, transduction domain A"/>
    <property type="match status" value="1"/>
</dbReference>
<feature type="domain" description="Cation-transporting P-type ATPase N-terminal" evidence="16">
    <location>
        <begin position="13"/>
        <end position="87"/>
    </location>
</feature>
<dbReference type="EMBL" id="DVLU01000064">
    <property type="protein sequence ID" value="HIT85515.1"/>
    <property type="molecule type" value="Genomic_DNA"/>
</dbReference>
<keyword evidence="6 15" id="KW-0812">Transmembrane</keyword>
<keyword evidence="11" id="KW-1278">Translocase</keyword>
<dbReference type="InterPro" id="IPR006068">
    <property type="entry name" value="ATPase_P-typ_cation-transptr_C"/>
</dbReference>
<evidence type="ECO:0000256" key="2">
    <source>
        <dbReference type="ARBA" id="ARBA00005675"/>
    </source>
</evidence>
<evidence type="ECO:0000256" key="11">
    <source>
        <dbReference type="ARBA" id="ARBA00022967"/>
    </source>
</evidence>
<dbReference type="InterPro" id="IPR059000">
    <property type="entry name" value="ATPase_P-type_domA"/>
</dbReference>
<keyword evidence="5" id="KW-0406">Ion transport</keyword>
<protein>
    <recommendedName>
        <fullName evidence="3">P-type Ca(2+) transporter</fullName>
        <ecNumber evidence="3">7.2.2.10</ecNumber>
    </recommendedName>
</protein>
<dbReference type="Gene3D" id="3.40.1110.10">
    <property type="entry name" value="Calcium-transporting ATPase, cytoplasmic domain N"/>
    <property type="match status" value="2"/>
</dbReference>
<evidence type="ECO:0000256" key="6">
    <source>
        <dbReference type="ARBA" id="ARBA00022692"/>
    </source>
</evidence>
<proteinExistence type="inferred from homology"/>
<feature type="transmembrane region" description="Helical" evidence="15">
    <location>
        <begin position="820"/>
        <end position="845"/>
    </location>
</feature>
<dbReference type="Pfam" id="PF13246">
    <property type="entry name" value="Cation_ATPase"/>
    <property type="match status" value="1"/>
</dbReference>
<dbReference type="Gene3D" id="3.40.50.1000">
    <property type="entry name" value="HAD superfamily/HAD-like"/>
    <property type="match status" value="2"/>
</dbReference>
<dbReference type="InterPro" id="IPR023298">
    <property type="entry name" value="ATPase_P-typ_TM_dom_sf"/>
</dbReference>
<dbReference type="FunFam" id="3.40.50.1000:FF:000001">
    <property type="entry name" value="Phospholipid-transporting ATPase IC"/>
    <property type="match status" value="1"/>
</dbReference>
<gene>
    <name evidence="17" type="ORF">IAA60_06370</name>
</gene>
<dbReference type="SUPFAM" id="SSF56784">
    <property type="entry name" value="HAD-like"/>
    <property type="match status" value="1"/>
</dbReference>
<comment type="subcellular location">
    <subcellularLocation>
        <location evidence="1">Cell membrane</location>
        <topology evidence="1">Multi-pass membrane protein</topology>
    </subcellularLocation>
</comment>
<evidence type="ECO:0000256" key="10">
    <source>
        <dbReference type="ARBA" id="ARBA00022842"/>
    </source>
</evidence>
<dbReference type="Pfam" id="PF00122">
    <property type="entry name" value="E1-E2_ATPase"/>
    <property type="match status" value="1"/>
</dbReference>
<dbReference type="Pfam" id="PF00689">
    <property type="entry name" value="Cation_ATPase_C"/>
    <property type="match status" value="1"/>
</dbReference>
<dbReference type="PROSITE" id="PS00154">
    <property type="entry name" value="ATPASE_E1_E2"/>
    <property type="match status" value="1"/>
</dbReference>
<dbReference type="InterPro" id="IPR004014">
    <property type="entry name" value="ATPase_P-typ_cation-transptr_N"/>
</dbReference>
<reference evidence="17" key="1">
    <citation type="submission" date="2020-10" db="EMBL/GenBank/DDBJ databases">
        <authorList>
            <person name="Gilroy R."/>
        </authorList>
    </citation>
    <scope>NUCLEOTIDE SEQUENCE</scope>
    <source>
        <strain evidence="17">CHK181-108</strain>
    </source>
</reference>
<dbReference type="GO" id="GO:0140352">
    <property type="term" value="P:export from cell"/>
    <property type="evidence" value="ECO:0007669"/>
    <property type="project" value="UniProtKB-ARBA"/>
</dbReference>
<keyword evidence="5" id="KW-0106">Calcium</keyword>
<dbReference type="GO" id="GO:0005524">
    <property type="term" value="F:ATP binding"/>
    <property type="evidence" value="ECO:0007669"/>
    <property type="project" value="UniProtKB-KW"/>
</dbReference>
<dbReference type="PANTHER" id="PTHR24093">
    <property type="entry name" value="CATION TRANSPORTING ATPASE"/>
    <property type="match status" value="1"/>
</dbReference>
<dbReference type="GO" id="GO:0046872">
    <property type="term" value="F:metal ion binding"/>
    <property type="evidence" value="ECO:0007669"/>
    <property type="project" value="UniProtKB-KW"/>
</dbReference>
<evidence type="ECO:0000256" key="9">
    <source>
        <dbReference type="ARBA" id="ARBA00022840"/>
    </source>
</evidence>
<feature type="transmembrane region" description="Helical" evidence="15">
    <location>
        <begin position="292"/>
        <end position="316"/>
    </location>
</feature>
<dbReference type="InterPro" id="IPR036412">
    <property type="entry name" value="HAD-like_sf"/>
</dbReference>